<evidence type="ECO:0000313" key="3">
    <source>
        <dbReference type="EMBL" id="CCI47524.1"/>
    </source>
</evidence>
<evidence type="ECO:0000259" key="2">
    <source>
        <dbReference type="PROSITE" id="PS50089"/>
    </source>
</evidence>
<dbReference type="InterPro" id="IPR013083">
    <property type="entry name" value="Znf_RING/FYVE/PHD"/>
</dbReference>
<dbReference type="GO" id="GO:0016567">
    <property type="term" value="P:protein ubiquitination"/>
    <property type="evidence" value="ECO:0007669"/>
    <property type="project" value="InterPro"/>
</dbReference>
<sequence length="317" mass="35844">MSIAHAEILTQRVHTLEQAYENEKEAHIILLRKYTLLQRRYRNLHREYTILSRKRATKSAIDTPSDAVESRSIHTVANSNVIDLTSSSPRLNGDTSDNVYMSTSDFQIQSTETDSALLCGPTRPNATLQNGQTETGITSQSSLRFLERKQDAVAHQTESSQESTNHIRSVSDQEDASIALALSLQEEESFALEEYEIRSQYAMNASLISSNFIPNHGHLTDVNPDAMTYEELLELGERVGDVKKDRWRQIAPSRVARLPSCRWKQYMGYSSCIICQHNFEPNDHALTLPCTHIFHSSCVQGWLLENSACPLCKVEIE</sequence>
<organism evidence="3 4">
    <name type="scientific">Albugo candida</name>
    <dbReference type="NCBI Taxonomy" id="65357"/>
    <lineage>
        <taxon>Eukaryota</taxon>
        <taxon>Sar</taxon>
        <taxon>Stramenopiles</taxon>
        <taxon>Oomycota</taxon>
        <taxon>Peronosporomycetes</taxon>
        <taxon>Albuginales</taxon>
        <taxon>Albuginaceae</taxon>
        <taxon>Albugo</taxon>
    </lineage>
</organism>
<keyword evidence="1" id="KW-0479">Metal-binding</keyword>
<name>A0A024GLD1_9STRA</name>
<keyword evidence="1" id="KW-0862">Zinc</keyword>
<dbReference type="STRING" id="65357.A0A024GLD1"/>
<dbReference type="CDD" id="cd16454">
    <property type="entry name" value="RING-H2_PA-TM-RING"/>
    <property type="match status" value="1"/>
</dbReference>
<dbReference type="OrthoDB" id="8062037at2759"/>
<dbReference type="SUPFAM" id="SSF57850">
    <property type="entry name" value="RING/U-box"/>
    <property type="match status" value="1"/>
</dbReference>
<evidence type="ECO:0000313" key="4">
    <source>
        <dbReference type="Proteomes" id="UP000053237"/>
    </source>
</evidence>
<dbReference type="InterPro" id="IPR033276">
    <property type="entry name" value="BB"/>
</dbReference>
<dbReference type="GO" id="GO:0008270">
    <property type="term" value="F:zinc ion binding"/>
    <property type="evidence" value="ECO:0007669"/>
    <property type="project" value="UniProtKB-KW"/>
</dbReference>
<proteinExistence type="predicted"/>
<gene>
    <name evidence="3" type="ORF">BN9_085310</name>
</gene>
<dbReference type="GO" id="GO:0004842">
    <property type="term" value="F:ubiquitin-protein transferase activity"/>
    <property type="evidence" value="ECO:0007669"/>
    <property type="project" value="InterPro"/>
</dbReference>
<evidence type="ECO:0000256" key="1">
    <source>
        <dbReference type="PROSITE-ProRule" id="PRU00175"/>
    </source>
</evidence>
<feature type="domain" description="RING-type" evidence="2">
    <location>
        <begin position="272"/>
        <end position="313"/>
    </location>
</feature>
<protein>
    <recommendedName>
        <fullName evidence="2">RING-type domain-containing protein</fullName>
    </recommendedName>
</protein>
<dbReference type="SMART" id="SM00184">
    <property type="entry name" value="RING"/>
    <property type="match status" value="1"/>
</dbReference>
<comment type="caution">
    <text evidence="3">The sequence shown here is derived from an EMBL/GenBank/DDBJ whole genome shotgun (WGS) entry which is preliminary data.</text>
</comment>
<dbReference type="Proteomes" id="UP000053237">
    <property type="component" value="Unassembled WGS sequence"/>
</dbReference>
<keyword evidence="1" id="KW-0863">Zinc-finger</keyword>
<dbReference type="AlphaFoldDB" id="A0A024GLD1"/>
<dbReference type="PANTHER" id="PTHR46400">
    <property type="entry name" value="RING/U-BOX SUPERFAMILY PROTEIN"/>
    <property type="match status" value="1"/>
</dbReference>
<accession>A0A024GLD1</accession>
<dbReference type="PANTHER" id="PTHR46400:SF5">
    <property type="entry name" value="RING-TYPE DOMAIN-CONTAINING PROTEIN"/>
    <property type="match status" value="1"/>
</dbReference>
<dbReference type="InParanoid" id="A0A024GLD1"/>
<reference evidence="3 4" key="1">
    <citation type="submission" date="2012-05" db="EMBL/GenBank/DDBJ databases">
        <title>Recombination and specialization in a pathogen metapopulation.</title>
        <authorList>
            <person name="Gardiner A."/>
            <person name="Kemen E."/>
            <person name="Schultz-Larsen T."/>
            <person name="MacLean D."/>
            <person name="Van Oosterhout C."/>
            <person name="Jones J.D.G."/>
        </authorList>
    </citation>
    <scope>NUCLEOTIDE SEQUENCE [LARGE SCALE GENOMIC DNA]</scope>
    <source>
        <strain evidence="3 4">Ac Nc2</strain>
    </source>
</reference>
<dbReference type="PROSITE" id="PS50089">
    <property type="entry name" value="ZF_RING_2"/>
    <property type="match status" value="1"/>
</dbReference>
<dbReference type="Pfam" id="PF13639">
    <property type="entry name" value="zf-RING_2"/>
    <property type="match status" value="1"/>
</dbReference>
<dbReference type="GO" id="GO:0046621">
    <property type="term" value="P:negative regulation of organ growth"/>
    <property type="evidence" value="ECO:0007669"/>
    <property type="project" value="InterPro"/>
</dbReference>
<dbReference type="Gene3D" id="3.30.40.10">
    <property type="entry name" value="Zinc/RING finger domain, C3HC4 (zinc finger)"/>
    <property type="match status" value="1"/>
</dbReference>
<keyword evidence="4" id="KW-1185">Reference proteome</keyword>
<dbReference type="EMBL" id="CAIX01000173">
    <property type="protein sequence ID" value="CCI47524.1"/>
    <property type="molecule type" value="Genomic_DNA"/>
</dbReference>
<dbReference type="InterPro" id="IPR001841">
    <property type="entry name" value="Znf_RING"/>
</dbReference>